<evidence type="ECO:0000313" key="2">
    <source>
        <dbReference type="EMBL" id="KDD65662.1"/>
    </source>
</evidence>
<dbReference type="eggNOG" id="ENOG50300QN">
    <property type="taxonomic scope" value="Bacteria"/>
</dbReference>
<accession>A0A059KUE6</accession>
<name>A0A059KUE6_9PSED</name>
<gene>
    <name evidence="2" type="ORF">V466_28505</name>
</gene>
<dbReference type="Pfam" id="PF00085">
    <property type="entry name" value="Thioredoxin"/>
    <property type="match status" value="1"/>
</dbReference>
<dbReference type="Gene3D" id="3.40.30.10">
    <property type="entry name" value="Glutaredoxin"/>
    <property type="match status" value="1"/>
</dbReference>
<dbReference type="InterPro" id="IPR036249">
    <property type="entry name" value="Thioredoxin-like_sf"/>
</dbReference>
<comment type="caution">
    <text evidence="2">The sequence shown here is derived from an EMBL/GenBank/DDBJ whole genome shotgun (WGS) entry which is preliminary data.</text>
</comment>
<dbReference type="Proteomes" id="UP000026739">
    <property type="component" value="Unassembled WGS sequence"/>
</dbReference>
<feature type="domain" description="Thioredoxin" evidence="1">
    <location>
        <begin position="15"/>
        <end position="99"/>
    </location>
</feature>
<proteinExistence type="predicted"/>
<evidence type="ECO:0000313" key="3">
    <source>
        <dbReference type="Proteomes" id="UP000026739"/>
    </source>
</evidence>
<organism evidence="2 3">
    <name type="scientific">Pseudomonas mandelii PD30</name>
    <dbReference type="NCBI Taxonomy" id="1419583"/>
    <lineage>
        <taxon>Bacteria</taxon>
        <taxon>Pseudomonadati</taxon>
        <taxon>Pseudomonadota</taxon>
        <taxon>Gammaproteobacteria</taxon>
        <taxon>Pseudomonadales</taxon>
        <taxon>Pseudomonadaceae</taxon>
        <taxon>Pseudomonas</taxon>
    </lineage>
</organism>
<dbReference type="CDD" id="cd02947">
    <property type="entry name" value="TRX_family"/>
    <property type="match status" value="1"/>
</dbReference>
<dbReference type="AlphaFoldDB" id="A0A059KUE6"/>
<dbReference type="SUPFAM" id="SSF52833">
    <property type="entry name" value="Thioredoxin-like"/>
    <property type="match status" value="1"/>
</dbReference>
<dbReference type="EMBL" id="AZQQ01000108">
    <property type="protein sequence ID" value="KDD65662.1"/>
    <property type="molecule type" value="Genomic_DNA"/>
</dbReference>
<reference evidence="2 3" key="1">
    <citation type="submission" date="2013-12" db="EMBL/GenBank/DDBJ databases">
        <authorList>
            <person name="Formusa P.A."/>
            <person name="Habash M."/>
            <person name="Lee H."/>
            <person name="Trevors J.T."/>
        </authorList>
    </citation>
    <scope>NUCLEOTIDE SEQUENCE [LARGE SCALE GENOMIC DNA]</scope>
    <source>
        <strain evidence="2 3">PD30</strain>
    </source>
</reference>
<dbReference type="InterPro" id="IPR013766">
    <property type="entry name" value="Thioredoxin_domain"/>
</dbReference>
<dbReference type="RefSeq" id="WP_033061659.1">
    <property type="nucleotide sequence ID" value="NZ_AZQQ01000108.1"/>
</dbReference>
<protein>
    <submittedName>
        <fullName evidence="2">Thioredoxin</fullName>
    </submittedName>
</protein>
<sequence length="147" mass="16910">MSSTNARKALAPVYRKALKTWRPVILYFGSQHCPACETAGPIFRQIGERYRHHANIYMLNTSESPRHPDVTGTPTVLFYKNGKLLKKLKGIGTEQTLQEDFARHIGKVKPTTTKRKPAHDLAWLRQTLRMLRTVPRATRQLNRRVCC</sequence>
<evidence type="ECO:0000259" key="1">
    <source>
        <dbReference type="Pfam" id="PF00085"/>
    </source>
</evidence>